<dbReference type="SUPFAM" id="SSF49265">
    <property type="entry name" value="Fibronectin type III"/>
    <property type="match status" value="1"/>
</dbReference>
<dbReference type="InterPro" id="IPR001701">
    <property type="entry name" value="Glyco_hydro_9"/>
</dbReference>
<dbReference type="GO" id="GO:0030248">
    <property type="term" value="F:cellulose binding"/>
    <property type="evidence" value="ECO:0007669"/>
    <property type="project" value="InterPro"/>
</dbReference>
<dbReference type="Pfam" id="PF00759">
    <property type="entry name" value="Glyco_hydro_9"/>
    <property type="match status" value="1"/>
</dbReference>
<evidence type="ECO:0000256" key="5">
    <source>
        <dbReference type="ARBA" id="ARBA00023295"/>
    </source>
</evidence>
<dbReference type="EMBL" id="BJNZ01000024">
    <property type="protein sequence ID" value="GED11144.1"/>
    <property type="molecule type" value="Genomic_DNA"/>
</dbReference>
<dbReference type="InterPro" id="IPR018221">
    <property type="entry name" value="Glyco_hydro_9_His_AS"/>
</dbReference>
<evidence type="ECO:0000259" key="13">
    <source>
        <dbReference type="PROSITE" id="PS51173"/>
    </source>
</evidence>
<evidence type="ECO:0000256" key="6">
    <source>
        <dbReference type="ARBA" id="ARBA00023326"/>
    </source>
</evidence>
<accession>A0A4Y4E544</accession>
<evidence type="ECO:0000256" key="9">
    <source>
        <dbReference type="RuleBase" id="RU361166"/>
    </source>
</evidence>
<evidence type="ECO:0000256" key="2">
    <source>
        <dbReference type="ARBA" id="ARBA00022801"/>
    </source>
</evidence>
<keyword evidence="4 7" id="KW-0119">Carbohydrate metabolism</keyword>
<dbReference type="InterPro" id="IPR036966">
    <property type="entry name" value="CBM3_sf"/>
</dbReference>
<dbReference type="InterPro" id="IPR018366">
    <property type="entry name" value="CBM2_CS"/>
</dbReference>
<dbReference type="SUPFAM" id="SSF49384">
    <property type="entry name" value="Carbohydrate-binding domain"/>
    <property type="match status" value="2"/>
</dbReference>
<evidence type="ECO:0000313" key="14">
    <source>
        <dbReference type="EMBL" id="GED11144.1"/>
    </source>
</evidence>
<keyword evidence="6 7" id="KW-0624">Polysaccharide degradation</keyword>
<dbReference type="InterPro" id="IPR001919">
    <property type="entry name" value="CBD2"/>
</dbReference>
<dbReference type="InterPro" id="IPR003961">
    <property type="entry name" value="FN3_dom"/>
</dbReference>
<evidence type="ECO:0000256" key="4">
    <source>
        <dbReference type="ARBA" id="ARBA00023277"/>
    </source>
</evidence>
<dbReference type="Pfam" id="PF00942">
    <property type="entry name" value="CBM_3"/>
    <property type="match status" value="1"/>
</dbReference>
<dbReference type="InterPro" id="IPR013783">
    <property type="entry name" value="Ig-like_fold"/>
</dbReference>
<feature type="active site" evidence="8">
    <location>
        <position position="472"/>
    </location>
</feature>
<feature type="chain" id="PRO_5021511492" description="Endoglucanase" evidence="9">
    <location>
        <begin position="28"/>
        <end position="870"/>
    </location>
</feature>
<dbReference type="PROSITE" id="PS51173">
    <property type="entry name" value="CBM2"/>
    <property type="match status" value="1"/>
</dbReference>
<dbReference type="RefSeq" id="WP_141390588.1">
    <property type="nucleotide sequence ID" value="NZ_BJNZ01000024.1"/>
</dbReference>
<feature type="region of interest" description="Disordered" evidence="10">
    <location>
        <begin position="650"/>
        <end position="676"/>
    </location>
</feature>
<dbReference type="PROSITE" id="PS00592">
    <property type="entry name" value="GH9_2"/>
    <property type="match status" value="1"/>
</dbReference>
<dbReference type="Proteomes" id="UP000316659">
    <property type="component" value="Unassembled WGS sequence"/>
</dbReference>
<dbReference type="InterPro" id="IPR008928">
    <property type="entry name" value="6-hairpin_glycosidase_sf"/>
</dbReference>
<dbReference type="SUPFAM" id="SSF48208">
    <property type="entry name" value="Six-hairpin glycosidases"/>
    <property type="match status" value="1"/>
</dbReference>
<dbReference type="InterPro" id="IPR001956">
    <property type="entry name" value="CBM3"/>
</dbReference>
<evidence type="ECO:0000256" key="1">
    <source>
        <dbReference type="ARBA" id="ARBA00000966"/>
    </source>
</evidence>
<dbReference type="Gene3D" id="1.50.10.10">
    <property type="match status" value="1"/>
</dbReference>
<evidence type="ECO:0000256" key="10">
    <source>
        <dbReference type="SAM" id="MobiDB-lite"/>
    </source>
</evidence>
<dbReference type="AlphaFoldDB" id="A0A4Y4E544"/>
<dbReference type="InterPro" id="IPR008965">
    <property type="entry name" value="CBM2/CBM3_carb-bd_dom_sf"/>
</dbReference>
<protein>
    <recommendedName>
        <fullName evidence="9">Endoglucanase</fullName>
        <ecNumber evidence="9">3.2.1.4</ecNumber>
    </recommendedName>
</protein>
<feature type="active site" evidence="7">
    <location>
        <position position="424"/>
    </location>
</feature>
<reference evidence="14 15" key="1">
    <citation type="submission" date="2019-06" db="EMBL/GenBank/DDBJ databases">
        <title>Whole genome shotgun sequence of Cellulosimicrobium cellulans NBRC 15516.</title>
        <authorList>
            <person name="Hosoyama A."/>
            <person name="Uohara A."/>
            <person name="Ohji S."/>
            <person name="Ichikawa N."/>
        </authorList>
    </citation>
    <scope>NUCLEOTIDE SEQUENCE [LARGE SCALE GENOMIC DNA]</scope>
    <source>
        <strain evidence="14 15">NBRC 15516</strain>
    </source>
</reference>
<feature type="active site" evidence="8">
    <location>
        <position position="463"/>
    </location>
</feature>
<comment type="catalytic activity">
    <reaction evidence="1 9">
        <text>Endohydrolysis of (1-&gt;4)-beta-D-glucosidic linkages in cellulose, lichenin and cereal beta-D-glucans.</text>
        <dbReference type="EC" id="3.2.1.4"/>
    </reaction>
</comment>
<sequence length="870" mass="91547">MHPRPTAVLATGALLVASLAATTPASAAPSPAASAAPAPAATATSAAEPNYAEALQKSLFFYDAQRSGDLPDDFRVSWRGDSALDDGADVGLDLTGGWYDAGDHVKFGLPMAFTTTMLAWGAIASPDGYAASGQRDELLDSLRWVNDYFIKAHPEPDVLYAQVGDGDADHKWWGPAEAMPMARPAYKVDRSCPGSDVAGETAAAMAASSIVFADSDPAYAAELVEHAEQLYDFADTYRGKYSDCVPVGAFYNSWSGYQDELVWGAYWLYEATGDAAYLAKAEQEYAGLSRENQTSTPSYRWTIAWDDKTYGAYALLAQATGKQKYVDDANRWLDFWTTGHQGSRVRYSPGGQAFLDSWGSLRYAANTAFVALTYGEWLRDRGDTTRAQTYQDFGERQIGYALGDNPRGASYVVGYGEGSPQNPHHRTAHGSWLDSLTEPAATRHVLYGALVGGPGAPDDTYTDSRSDYVANEVATDYNAGFTSALAFLVGEHGGAPLADFPRPETPDQDEFFVESRLNQPGTAFTEIKAVLRNRSAFPARVLDDVRLRYWFTLDDGADPATLRATTNYSECPGATASVGHAGGDQYFVEIDCSGSVVYPGGQSQHRREVQFRVTANVWDASDDWSFAQVGTGDSLTKNARITLSEGDELLWGTEPTTGPVEPDTTPPSTPGTPTVSGVTATGASVTWAPSSDAGSGVAGYDVLLDGVRVATTPGTGQALTGLAPETTYRVALVATDRAGNASAPGPAAIFTTPATSTGPAPGACAVRWSSSDWGSGGTVTLRLTNTGTTPLDGWTLAFALPSGQTVTNGWSATWTQSGADVTVRSAAWNGTLAPGASVEVGANVAHGGVNTPPTGFTLVGASGGAPCAVG</sequence>
<dbReference type="PROSITE" id="PS50853">
    <property type="entry name" value="FN3"/>
    <property type="match status" value="1"/>
</dbReference>
<evidence type="ECO:0000256" key="3">
    <source>
        <dbReference type="ARBA" id="ARBA00023001"/>
    </source>
</evidence>
<name>A0A4Y4E544_CELCE</name>
<dbReference type="Gene3D" id="2.60.40.10">
    <property type="entry name" value="Immunoglobulins"/>
    <property type="match status" value="1"/>
</dbReference>
<dbReference type="CDD" id="cd00063">
    <property type="entry name" value="FN3"/>
    <property type="match status" value="1"/>
</dbReference>
<dbReference type="InterPro" id="IPR033126">
    <property type="entry name" value="Glyco_hydro_9_Asp/Glu_AS"/>
</dbReference>
<dbReference type="SMART" id="SM01067">
    <property type="entry name" value="CBM_3"/>
    <property type="match status" value="1"/>
</dbReference>
<gene>
    <name evidence="14" type="ORF">CCE02nite_31430</name>
</gene>
<evidence type="ECO:0000259" key="11">
    <source>
        <dbReference type="PROSITE" id="PS50853"/>
    </source>
</evidence>
<keyword evidence="2 7" id="KW-0378">Hydrolase</keyword>
<comment type="similarity">
    <text evidence="7 9">Belongs to the glycosyl hydrolase 9 (cellulase E) family.</text>
</comment>
<dbReference type="PROSITE" id="PS51172">
    <property type="entry name" value="CBM3"/>
    <property type="match status" value="1"/>
</dbReference>
<feature type="signal peptide" evidence="9">
    <location>
        <begin position="1"/>
        <end position="27"/>
    </location>
</feature>
<dbReference type="GO" id="GO:0030245">
    <property type="term" value="P:cellulose catabolic process"/>
    <property type="evidence" value="ECO:0007669"/>
    <property type="project" value="UniProtKB-KW"/>
</dbReference>
<dbReference type="SMART" id="SM00060">
    <property type="entry name" value="FN3"/>
    <property type="match status" value="1"/>
</dbReference>
<keyword evidence="3 9" id="KW-0136">Cellulose degradation</keyword>
<keyword evidence="9" id="KW-0732">Signal</keyword>
<evidence type="ECO:0000259" key="12">
    <source>
        <dbReference type="PROSITE" id="PS51172"/>
    </source>
</evidence>
<feature type="domain" description="Fibronectin type-III" evidence="11">
    <location>
        <begin position="669"/>
        <end position="755"/>
    </location>
</feature>
<dbReference type="GO" id="GO:0008810">
    <property type="term" value="F:cellulase activity"/>
    <property type="evidence" value="ECO:0007669"/>
    <property type="project" value="UniProtKB-EC"/>
</dbReference>
<organism evidence="14 15">
    <name type="scientific">Cellulosimicrobium cellulans</name>
    <name type="common">Arthrobacter luteus</name>
    <dbReference type="NCBI Taxonomy" id="1710"/>
    <lineage>
        <taxon>Bacteria</taxon>
        <taxon>Bacillati</taxon>
        <taxon>Actinomycetota</taxon>
        <taxon>Actinomycetes</taxon>
        <taxon>Micrococcales</taxon>
        <taxon>Promicromonosporaceae</taxon>
        <taxon>Cellulosimicrobium</taxon>
    </lineage>
</organism>
<comment type="caution">
    <text evidence="14">The sequence shown here is derived from an EMBL/GenBank/DDBJ whole genome shotgun (WGS) entry which is preliminary data.</text>
</comment>
<evidence type="ECO:0000256" key="8">
    <source>
        <dbReference type="PROSITE-ProRule" id="PRU10060"/>
    </source>
</evidence>
<dbReference type="Pfam" id="PF00041">
    <property type="entry name" value="fn3"/>
    <property type="match status" value="1"/>
</dbReference>
<dbReference type="InterPro" id="IPR012341">
    <property type="entry name" value="6hp_glycosidase-like_sf"/>
</dbReference>
<proteinExistence type="inferred from homology"/>
<dbReference type="PROSITE" id="PS00698">
    <property type="entry name" value="GH9_3"/>
    <property type="match status" value="1"/>
</dbReference>
<evidence type="ECO:0000256" key="7">
    <source>
        <dbReference type="PROSITE-ProRule" id="PRU10059"/>
    </source>
</evidence>
<dbReference type="FunFam" id="1.50.10.10:FF:000020">
    <property type="entry name" value="Endoglucanase"/>
    <property type="match status" value="1"/>
</dbReference>
<dbReference type="SMART" id="SM00637">
    <property type="entry name" value="CBD_II"/>
    <property type="match status" value="1"/>
</dbReference>
<dbReference type="Pfam" id="PF00553">
    <property type="entry name" value="CBM_2"/>
    <property type="match status" value="1"/>
</dbReference>
<feature type="domain" description="CBM3" evidence="12">
    <location>
        <begin position="506"/>
        <end position="656"/>
    </location>
</feature>
<dbReference type="InterPro" id="IPR012291">
    <property type="entry name" value="CBM2_carb-bd_dom_sf"/>
</dbReference>
<dbReference type="Gene3D" id="2.60.40.710">
    <property type="entry name" value="Endoglucanase-like"/>
    <property type="match status" value="1"/>
</dbReference>
<keyword evidence="5 7" id="KW-0326">Glycosidase</keyword>
<dbReference type="EC" id="3.2.1.4" evidence="9"/>
<dbReference type="PANTHER" id="PTHR22298">
    <property type="entry name" value="ENDO-1,4-BETA-GLUCANASE"/>
    <property type="match status" value="1"/>
</dbReference>
<dbReference type="InterPro" id="IPR036116">
    <property type="entry name" value="FN3_sf"/>
</dbReference>
<evidence type="ECO:0000313" key="15">
    <source>
        <dbReference type="Proteomes" id="UP000316659"/>
    </source>
</evidence>
<dbReference type="Gene3D" id="2.60.40.290">
    <property type="match status" value="1"/>
</dbReference>
<dbReference type="PROSITE" id="PS00561">
    <property type="entry name" value="CBM2_A"/>
    <property type="match status" value="1"/>
</dbReference>
<feature type="domain" description="CBM2" evidence="13">
    <location>
        <begin position="757"/>
        <end position="866"/>
    </location>
</feature>